<feature type="compositionally biased region" description="Pro residues" evidence="1">
    <location>
        <begin position="19"/>
        <end position="30"/>
    </location>
</feature>
<feature type="region of interest" description="Disordered" evidence="1">
    <location>
        <begin position="1"/>
        <end position="121"/>
    </location>
</feature>
<dbReference type="Pfam" id="PF10846">
    <property type="entry name" value="DUF2722"/>
    <property type="match status" value="1"/>
</dbReference>
<feature type="compositionally biased region" description="Polar residues" evidence="1">
    <location>
        <begin position="339"/>
        <end position="349"/>
    </location>
</feature>
<dbReference type="AlphaFoldDB" id="A0A3S4CCT7"/>
<gene>
    <name evidence="2" type="ORF">TT172_LOCUS10041</name>
</gene>
<feature type="compositionally biased region" description="Polar residues" evidence="1">
    <location>
        <begin position="274"/>
        <end position="285"/>
    </location>
</feature>
<feature type="compositionally biased region" description="Low complexity" evidence="1">
    <location>
        <begin position="31"/>
        <end position="45"/>
    </location>
</feature>
<evidence type="ECO:0000313" key="2">
    <source>
        <dbReference type="EMBL" id="SPQ27622.1"/>
    </source>
</evidence>
<feature type="region of interest" description="Disordered" evidence="1">
    <location>
        <begin position="192"/>
        <end position="361"/>
    </location>
</feature>
<proteinExistence type="predicted"/>
<feature type="compositionally biased region" description="Low complexity" evidence="1">
    <location>
        <begin position="305"/>
        <end position="314"/>
    </location>
</feature>
<sequence length="361" mass="37806">MLTINKPVQYGDKPVHDLPTPPSTSRPSPPLTHLELGQRPPLSAPGGSGSPSDQLMSAPHRGLPPPAALPPVPAPPGSGPSQPPPSLSIGQSVPPPPHLQGQTLGQLPPAPPWHEESMRAWLVAKAEEDKRRQEEERTRQESYRLEQRKTEHEILRTSLQGGIPPPLVPVVFAGLGGGALSPAALEWAQQFMMPQSPQPHPPALMPSGAVSSEQQRRDSHAQSFGQYPLSVGVPSTPGSAQGPPAAYMSGYPGSPTRPRGQSMPGAMAGRSHPGSGSNLPNLNINVQGGPGGTSGVVGHQPGMAQPQQQQQEQQASPSIYFHHWQPPTTQAGGRGGTDQPATPSGSSKKTTSRAREAVARG</sequence>
<feature type="compositionally biased region" description="Pro residues" evidence="1">
    <location>
        <begin position="62"/>
        <end position="86"/>
    </location>
</feature>
<dbReference type="EMBL" id="OUUZ01000019">
    <property type="protein sequence ID" value="SPQ27622.1"/>
    <property type="molecule type" value="Genomic_DNA"/>
</dbReference>
<organism evidence="2 3">
    <name type="scientific">Thermothielavioides terrestris</name>
    <dbReference type="NCBI Taxonomy" id="2587410"/>
    <lineage>
        <taxon>Eukaryota</taxon>
        <taxon>Fungi</taxon>
        <taxon>Dikarya</taxon>
        <taxon>Ascomycota</taxon>
        <taxon>Pezizomycotina</taxon>
        <taxon>Sordariomycetes</taxon>
        <taxon>Sordariomycetidae</taxon>
        <taxon>Sordariales</taxon>
        <taxon>Chaetomiaceae</taxon>
        <taxon>Thermothielavioides</taxon>
    </lineage>
</organism>
<dbReference type="InterPro" id="IPR021216">
    <property type="entry name" value="DUF2722"/>
</dbReference>
<protein>
    <submittedName>
        <fullName evidence="2">Ab795c5c-949c-424c-ad29-a8088eacf3a7</fullName>
    </submittedName>
</protein>
<evidence type="ECO:0000256" key="1">
    <source>
        <dbReference type="SAM" id="MobiDB-lite"/>
    </source>
</evidence>
<evidence type="ECO:0000313" key="3">
    <source>
        <dbReference type="Proteomes" id="UP000289323"/>
    </source>
</evidence>
<dbReference type="Proteomes" id="UP000289323">
    <property type="component" value="Unassembled WGS sequence"/>
</dbReference>
<name>A0A3S4CCT7_9PEZI</name>
<reference evidence="2 3" key="1">
    <citation type="submission" date="2018-04" db="EMBL/GenBank/DDBJ databases">
        <authorList>
            <person name="Huttner S."/>
            <person name="Dainat J."/>
        </authorList>
    </citation>
    <scope>NUCLEOTIDE SEQUENCE [LARGE SCALE GENOMIC DNA]</scope>
</reference>
<accession>A0A3S4CCT7</accession>
<feature type="region of interest" description="Disordered" evidence="1">
    <location>
        <begin position="126"/>
        <end position="145"/>
    </location>
</feature>